<keyword evidence="3" id="KW-0540">Nuclease</keyword>
<feature type="region of interest" description="Disordered" evidence="1">
    <location>
        <begin position="1"/>
        <end position="55"/>
    </location>
</feature>
<feature type="domain" description="DUF559" evidence="2">
    <location>
        <begin position="73"/>
        <end position="174"/>
    </location>
</feature>
<dbReference type="CDD" id="cd01038">
    <property type="entry name" value="Endonuclease_DUF559"/>
    <property type="match status" value="1"/>
</dbReference>
<dbReference type="InterPro" id="IPR047216">
    <property type="entry name" value="Endonuclease_DUF559_bact"/>
</dbReference>
<evidence type="ECO:0000256" key="1">
    <source>
        <dbReference type="SAM" id="MobiDB-lite"/>
    </source>
</evidence>
<dbReference type="EMBL" id="FNAQ01000014">
    <property type="protein sequence ID" value="SDE51688.1"/>
    <property type="molecule type" value="Genomic_DNA"/>
</dbReference>
<dbReference type="PANTHER" id="PTHR38590:SF1">
    <property type="entry name" value="BLL0828 PROTEIN"/>
    <property type="match status" value="1"/>
</dbReference>
<dbReference type="InterPro" id="IPR007569">
    <property type="entry name" value="DUF559"/>
</dbReference>
<dbReference type="PANTHER" id="PTHR38590">
    <property type="entry name" value="BLL0828 PROTEIN"/>
    <property type="match status" value="1"/>
</dbReference>
<feature type="compositionally biased region" description="Pro residues" evidence="1">
    <location>
        <begin position="1"/>
        <end position="12"/>
    </location>
</feature>
<evidence type="ECO:0000313" key="4">
    <source>
        <dbReference type="Proteomes" id="UP000243205"/>
    </source>
</evidence>
<keyword evidence="3" id="KW-0378">Hydrolase</keyword>
<feature type="compositionally biased region" description="Basic and acidic residues" evidence="1">
    <location>
        <begin position="13"/>
        <end position="36"/>
    </location>
</feature>
<accession>A0A1G7DJG5</accession>
<evidence type="ECO:0000313" key="3">
    <source>
        <dbReference type="EMBL" id="SDE51688.1"/>
    </source>
</evidence>
<keyword evidence="3" id="KW-0255">Endonuclease</keyword>
<dbReference type="InterPro" id="IPR011335">
    <property type="entry name" value="Restrct_endonuc-II-like"/>
</dbReference>
<dbReference type="Gene3D" id="3.40.960.10">
    <property type="entry name" value="VSR Endonuclease"/>
    <property type="match status" value="1"/>
</dbReference>
<reference evidence="4" key="1">
    <citation type="submission" date="2016-10" db="EMBL/GenBank/DDBJ databases">
        <authorList>
            <person name="Varghese N."/>
            <person name="Submissions S."/>
        </authorList>
    </citation>
    <scope>NUCLEOTIDE SEQUENCE [LARGE SCALE GENOMIC DNA]</scope>
    <source>
        <strain evidence="4">DSM 8987</strain>
    </source>
</reference>
<proteinExistence type="predicted"/>
<dbReference type="Proteomes" id="UP000243205">
    <property type="component" value="Unassembled WGS sequence"/>
</dbReference>
<organism evidence="3 4">
    <name type="scientific">Desulfuromonas thiophila</name>
    <dbReference type="NCBI Taxonomy" id="57664"/>
    <lineage>
        <taxon>Bacteria</taxon>
        <taxon>Pseudomonadati</taxon>
        <taxon>Thermodesulfobacteriota</taxon>
        <taxon>Desulfuromonadia</taxon>
        <taxon>Desulfuromonadales</taxon>
        <taxon>Desulfuromonadaceae</taxon>
        <taxon>Desulfuromonas</taxon>
    </lineage>
</organism>
<dbReference type="Pfam" id="PF04480">
    <property type="entry name" value="DUF559"/>
    <property type="match status" value="1"/>
</dbReference>
<gene>
    <name evidence="3" type="ORF">SAMN05661003_11420</name>
</gene>
<dbReference type="GO" id="GO:0004519">
    <property type="term" value="F:endonuclease activity"/>
    <property type="evidence" value="ECO:0007669"/>
    <property type="project" value="UniProtKB-KW"/>
</dbReference>
<dbReference type="AlphaFoldDB" id="A0A1G7DJG5"/>
<dbReference type="STRING" id="57664.SAMN05661003_11420"/>
<sequence>MNPPKPNAPPPQEGDRIEKENMSRFEKEKSPLEDRSRSKKGNSPPVEGWQAQPDGVVKRSTRAYMALPYNPALRARARELRKAGMLHEVLLWQHLKNRQLQGLDFDRQKIIGNYIVDFFCASQSLVIEVDGSSHNDKAEYDKQRDAYLASLGLHVIHIRAVDVLQNMEGMLRRLTTPALRATPPQEGNRIEQ</sequence>
<name>A0A1G7DJG5_9BACT</name>
<keyword evidence="4" id="KW-1185">Reference proteome</keyword>
<evidence type="ECO:0000259" key="2">
    <source>
        <dbReference type="Pfam" id="PF04480"/>
    </source>
</evidence>
<protein>
    <submittedName>
        <fullName evidence="3">Very-short-patch-repair endonuclease</fullName>
    </submittedName>
</protein>
<dbReference type="SUPFAM" id="SSF52980">
    <property type="entry name" value="Restriction endonuclease-like"/>
    <property type="match status" value="1"/>
</dbReference>